<dbReference type="Proteomes" id="UP001255856">
    <property type="component" value="Unassembled WGS sequence"/>
</dbReference>
<organism evidence="2 3">
    <name type="scientific">Prototheca wickerhamii</name>
    <dbReference type="NCBI Taxonomy" id="3111"/>
    <lineage>
        <taxon>Eukaryota</taxon>
        <taxon>Viridiplantae</taxon>
        <taxon>Chlorophyta</taxon>
        <taxon>core chlorophytes</taxon>
        <taxon>Trebouxiophyceae</taxon>
        <taxon>Chlorellales</taxon>
        <taxon>Chlorellaceae</taxon>
        <taxon>Prototheca</taxon>
    </lineage>
</organism>
<keyword evidence="1" id="KW-0812">Transmembrane</keyword>
<sequence>METNNGVGRRPSHGRRGARCAGPPLWFCLACPLVLGMAAPWIFNWGLTTAAELLCEHLKLPDDECLDLWWGAFALALILSLASAIPIVYICKLPSCGNRGH</sequence>
<evidence type="ECO:0000313" key="3">
    <source>
        <dbReference type="Proteomes" id="UP001255856"/>
    </source>
</evidence>
<comment type="caution">
    <text evidence="2">The sequence shown here is derived from an EMBL/GenBank/DDBJ whole genome shotgun (WGS) entry which is preliminary data.</text>
</comment>
<name>A0AAD9MNB5_PROWI</name>
<gene>
    <name evidence="2" type="ORF">QBZ16_003246</name>
</gene>
<protein>
    <submittedName>
        <fullName evidence="2">Uncharacterized protein</fullName>
    </submittedName>
</protein>
<feature type="transmembrane region" description="Helical" evidence="1">
    <location>
        <begin position="21"/>
        <end position="43"/>
    </location>
</feature>
<keyword evidence="1" id="KW-1133">Transmembrane helix</keyword>
<dbReference type="EMBL" id="JASFZW010000004">
    <property type="protein sequence ID" value="KAK2078406.1"/>
    <property type="molecule type" value="Genomic_DNA"/>
</dbReference>
<feature type="transmembrane region" description="Helical" evidence="1">
    <location>
        <begin position="68"/>
        <end position="91"/>
    </location>
</feature>
<dbReference type="AlphaFoldDB" id="A0AAD9MNB5"/>
<accession>A0AAD9MNB5</accession>
<keyword evidence="3" id="KW-1185">Reference proteome</keyword>
<evidence type="ECO:0000256" key="1">
    <source>
        <dbReference type="SAM" id="Phobius"/>
    </source>
</evidence>
<evidence type="ECO:0000313" key="2">
    <source>
        <dbReference type="EMBL" id="KAK2078406.1"/>
    </source>
</evidence>
<keyword evidence="1" id="KW-0472">Membrane</keyword>
<reference evidence="2" key="1">
    <citation type="submission" date="2021-01" db="EMBL/GenBank/DDBJ databases">
        <authorList>
            <person name="Eckstrom K.M.E."/>
        </authorList>
    </citation>
    <scope>NUCLEOTIDE SEQUENCE</scope>
    <source>
        <strain evidence="2">UVCC 0001</strain>
    </source>
</reference>
<proteinExistence type="predicted"/>